<dbReference type="InterPro" id="IPR024930">
    <property type="entry name" value="Skp_dom_sf"/>
</dbReference>
<dbReference type="PANTHER" id="PTHR35089:SF1">
    <property type="entry name" value="CHAPERONE PROTEIN SKP"/>
    <property type="match status" value="1"/>
</dbReference>
<dbReference type="Pfam" id="PF03938">
    <property type="entry name" value="OmpH"/>
    <property type="match status" value="1"/>
</dbReference>
<dbReference type="InterPro" id="IPR005632">
    <property type="entry name" value="Chaperone_Skp"/>
</dbReference>
<sequence length="201" mass="22467">MKTRIVVLGCLAGAVVLFCGHEYSSAQLKTDALSSKVGIVSISTVFRDCKANASYRRKAIAEQEKIIAKLEVLQKQSAALEAGLKALKPGSSDYMKQYEELLKKQAEFEAMKQFSGRRRVIKDAQWTEVLYKEVLRITKELAKQKGLTMVLEVTEPEFPMVNSEELSMVLQTHKVLYSAGCVDLTAEVVAEIDKIESKFKL</sequence>
<comment type="similarity">
    <text evidence="1">Belongs to the Skp family.</text>
</comment>
<organism evidence="3">
    <name type="scientific">marine sediment metagenome</name>
    <dbReference type="NCBI Taxonomy" id="412755"/>
    <lineage>
        <taxon>unclassified sequences</taxon>
        <taxon>metagenomes</taxon>
        <taxon>ecological metagenomes</taxon>
    </lineage>
</organism>
<dbReference type="SMART" id="SM00935">
    <property type="entry name" value="OmpH"/>
    <property type="match status" value="1"/>
</dbReference>
<dbReference type="AlphaFoldDB" id="X1RAB5"/>
<keyword evidence="2" id="KW-0732">Signal</keyword>
<dbReference type="SUPFAM" id="SSF111384">
    <property type="entry name" value="OmpH-like"/>
    <property type="match status" value="1"/>
</dbReference>
<evidence type="ECO:0008006" key="4">
    <source>
        <dbReference type="Google" id="ProtNLM"/>
    </source>
</evidence>
<evidence type="ECO:0000256" key="1">
    <source>
        <dbReference type="ARBA" id="ARBA00009091"/>
    </source>
</evidence>
<dbReference type="GO" id="GO:0050821">
    <property type="term" value="P:protein stabilization"/>
    <property type="evidence" value="ECO:0007669"/>
    <property type="project" value="TreeGrafter"/>
</dbReference>
<accession>X1RAB5</accession>
<dbReference type="EMBL" id="BARW01014583">
    <property type="protein sequence ID" value="GAI77478.1"/>
    <property type="molecule type" value="Genomic_DNA"/>
</dbReference>
<evidence type="ECO:0000256" key="2">
    <source>
        <dbReference type="ARBA" id="ARBA00022729"/>
    </source>
</evidence>
<dbReference type="PANTHER" id="PTHR35089">
    <property type="entry name" value="CHAPERONE PROTEIN SKP"/>
    <property type="match status" value="1"/>
</dbReference>
<proteinExistence type="inferred from homology"/>
<reference evidence="3" key="1">
    <citation type="journal article" date="2014" name="Front. Microbiol.">
        <title>High frequency of phylogenetically diverse reductive dehalogenase-homologous genes in deep subseafloor sedimentary metagenomes.</title>
        <authorList>
            <person name="Kawai M."/>
            <person name="Futagami T."/>
            <person name="Toyoda A."/>
            <person name="Takaki Y."/>
            <person name="Nishi S."/>
            <person name="Hori S."/>
            <person name="Arai W."/>
            <person name="Tsubouchi T."/>
            <person name="Morono Y."/>
            <person name="Uchiyama I."/>
            <person name="Ito T."/>
            <person name="Fujiyama A."/>
            <person name="Inagaki F."/>
            <person name="Takami H."/>
        </authorList>
    </citation>
    <scope>NUCLEOTIDE SEQUENCE</scope>
    <source>
        <strain evidence="3">Expedition CK06-06</strain>
    </source>
</reference>
<gene>
    <name evidence="3" type="ORF">S12H4_25809</name>
</gene>
<comment type="caution">
    <text evidence="3">The sequence shown here is derived from an EMBL/GenBank/DDBJ whole genome shotgun (WGS) entry which is preliminary data.</text>
</comment>
<dbReference type="GO" id="GO:0005829">
    <property type="term" value="C:cytosol"/>
    <property type="evidence" value="ECO:0007669"/>
    <property type="project" value="TreeGrafter"/>
</dbReference>
<dbReference type="Gene3D" id="3.30.910.20">
    <property type="entry name" value="Skp domain"/>
    <property type="match status" value="1"/>
</dbReference>
<evidence type="ECO:0000313" key="3">
    <source>
        <dbReference type="EMBL" id="GAI77478.1"/>
    </source>
</evidence>
<dbReference type="GO" id="GO:0051082">
    <property type="term" value="F:unfolded protein binding"/>
    <property type="evidence" value="ECO:0007669"/>
    <property type="project" value="InterPro"/>
</dbReference>
<protein>
    <recommendedName>
        <fullName evidence="4">Outer membrane chaperone Skp (OmpH)</fullName>
    </recommendedName>
</protein>
<name>X1RAB5_9ZZZZ</name>